<name>A0A835LNR3_9MAGN</name>
<dbReference type="Pfam" id="PF12090">
    <property type="entry name" value="Spt20_SEP"/>
    <property type="match status" value="1"/>
</dbReference>
<comment type="caution">
    <text evidence="2">The sequence shown here is derived from an EMBL/GenBank/DDBJ whole genome shotgun (WGS) entry which is preliminary data.</text>
</comment>
<dbReference type="GO" id="GO:0003712">
    <property type="term" value="F:transcription coregulator activity"/>
    <property type="evidence" value="ECO:0007669"/>
    <property type="project" value="InterPro"/>
</dbReference>
<dbReference type="GO" id="GO:0000124">
    <property type="term" value="C:SAGA complex"/>
    <property type="evidence" value="ECO:0007669"/>
    <property type="project" value="InterPro"/>
</dbReference>
<keyword evidence="3" id="KW-1185">Reference proteome</keyword>
<feature type="domain" description="Spt20-like SEP" evidence="1">
    <location>
        <begin position="14"/>
        <end position="89"/>
    </location>
</feature>
<dbReference type="PANTHER" id="PTHR13526:SF8">
    <property type="entry name" value="TRANSCRIPTION FACTOR SPT20 HOMOLOG"/>
    <property type="match status" value="1"/>
</dbReference>
<dbReference type="InterPro" id="IPR021950">
    <property type="entry name" value="Spt20"/>
</dbReference>
<feature type="non-terminal residue" evidence="2">
    <location>
        <position position="1"/>
    </location>
</feature>
<gene>
    <name evidence="2" type="ORF">IFM89_036570</name>
</gene>
<dbReference type="Proteomes" id="UP000631114">
    <property type="component" value="Unassembled WGS sequence"/>
</dbReference>
<dbReference type="GO" id="GO:0006357">
    <property type="term" value="P:regulation of transcription by RNA polymerase II"/>
    <property type="evidence" value="ECO:0007669"/>
    <property type="project" value="TreeGrafter"/>
</dbReference>
<accession>A0A835LNR3</accession>
<protein>
    <recommendedName>
        <fullName evidence="1">Spt20-like SEP domain-containing protein</fullName>
    </recommendedName>
</protein>
<dbReference type="EMBL" id="JADFTS010000007">
    <property type="protein sequence ID" value="KAF9599272.1"/>
    <property type="molecule type" value="Genomic_DNA"/>
</dbReference>
<reference evidence="2 3" key="1">
    <citation type="submission" date="2020-10" db="EMBL/GenBank/DDBJ databases">
        <title>The Coptis chinensis genome and diversification of protoberbering-type alkaloids.</title>
        <authorList>
            <person name="Wang B."/>
            <person name="Shu S."/>
            <person name="Song C."/>
            <person name="Liu Y."/>
        </authorList>
    </citation>
    <scope>NUCLEOTIDE SEQUENCE [LARGE SCALE GENOMIC DNA]</scope>
    <source>
        <strain evidence="2">HL-2020</strain>
        <tissue evidence="2">Leaf</tissue>
    </source>
</reference>
<dbReference type="PANTHER" id="PTHR13526">
    <property type="entry name" value="TRANSCRIPTION FACTOR SPT20 HOMOLOG"/>
    <property type="match status" value="1"/>
</dbReference>
<evidence type="ECO:0000313" key="2">
    <source>
        <dbReference type="EMBL" id="KAF9599272.1"/>
    </source>
</evidence>
<organism evidence="2 3">
    <name type="scientific">Coptis chinensis</name>
    <dbReference type="NCBI Taxonomy" id="261450"/>
    <lineage>
        <taxon>Eukaryota</taxon>
        <taxon>Viridiplantae</taxon>
        <taxon>Streptophyta</taxon>
        <taxon>Embryophyta</taxon>
        <taxon>Tracheophyta</taxon>
        <taxon>Spermatophyta</taxon>
        <taxon>Magnoliopsida</taxon>
        <taxon>Ranunculales</taxon>
        <taxon>Ranunculaceae</taxon>
        <taxon>Coptidoideae</taxon>
        <taxon>Coptis</taxon>
    </lineage>
</organism>
<dbReference type="InterPro" id="IPR046468">
    <property type="entry name" value="Spt20-like_SEP"/>
</dbReference>
<dbReference type="AlphaFoldDB" id="A0A835LNR3"/>
<evidence type="ECO:0000259" key="1">
    <source>
        <dbReference type="Pfam" id="PF12090"/>
    </source>
</evidence>
<evidence type="ECO:0000313" key="3">
    <source>
        <dbReference type="Proteomes" id="UP000631114"/>
    </source>
</evidence>
<sequence>SYGFYLPSYLALLQVRDYRKALSDSERGVCSVDQSPVVNRVSLRMSLENVVKDISLILDSWTYSDLLEVESRIVKAMQPQLYLDPTPMLDVLW</sequence>
<dbReference type="OrthoDB" id="1932706at2759"/>
<proteinExistence type="predicted"/>